<evidence type="ECO:0000313" key="5">
    <source>
        <dbReference type="EMBL" id="CAD9821483.1"/>
    </source>
</evidence>
<dbReference type="EMBL" id="HBHQ01019809">
    <property type="protein sequence ID" value="CAD9821483.1"/>
    <property type="molecule type" value="Transcribed_RNA"/>
</dbReference>
<feature type="chain" id="PRO_5031527636" description="Alkyl transferase" evidence="4">
    <location>
        <begin position="28"/>
        <end position="432"/>
    </location>
</feature>
<keyword evidence="4" id="KW-0732">Signal</keyword>
<dbReference type="PROSITE" id="PS01066">
    <property type="entry name" value="UPP_SYNTHASE"/>
    <property type="match status" value="1"/>
</dbReference>
<dbReference type="Pfam" id="PF01255">
    <property type="entry name" value="Prenyltransf"/>
    <property type="match status" value="2"/>
</dbReference>
<dbReference type="GO" id="GO:0045547">
    <property type="term" value="F:ditrans,polycis-polyprenyl diphosphate synthase [(2E,6E)-farnesyl diphosphate specific] activity"/>
    <property type="evidence" value="ECO:0007669"/>
    <property type="project" value="TreeGrafter"/>
</dbReference>
<dbReference type="NCBIfam" id="TIGR00055">
    <property type="entry name" value="uppS"/>
    <property type="match status" value="1"/>
</dbReference>
<dbReference type="InterPro" id="IPR001441">
    <property type="entry name" value="UPP_synth-like"/>
</dbReference>
<comment type="similarity">
    <text evidence="1">Belongs to the UPP synthase family.</text>
</comment>
<evidence type="ECO:0008006" key="6">
    <source>
        <dbReference type="Google" id="ProtNLM"/>
    </source>
</evidence>
<dbReference type="PANTHER" id="PTHR10291:SF43">
    <property type="entry name" value="DEHYDRODOLICHYL DIPHOSPHATE SYNTHASE COMPLEX SUBUNIT DHDDS"/>
    <property type="match status" value="1"/>
</dbReference>
<evidence type="ECO:0000256" key="2">
    <source>
        <dbReference type="ARBA" id="ARBA00022679"/>
    </source>
</evidence>
<dbReference type="GO" id="GO:0016094">
    <property type="term" value="P:polyprenol biosynthetic process"/>
    <property type="evidence" value="ECO:0007669"/>
    <property type="project" value="TreeGrafter"/>
</dbReference>
<evidence type="ECO:0000256" key="4">
    <source>
        <dbReference type="SAM" id="SignalP"/>
    </source>
</evidence>
<keyword evidence="2" id="KW-0808">Transferase</keyword>
<feature type="compositionally biased region" description="Basic and acidic residues" evidence="3">
    <location>
        <begin position="125"/>
        <end position="146"/>
    </location>
</feature>
<evidence type="ECO:0000256" key="3">
    <source>
        <dbReference type="SAM" id="MobiDB-lite"/>
    </source>
</evidence>
<dbReference type="PANTHER" id="PTHR10291">
    <property type="entry name" value="DEHYDRODOLICHYL DIPHOSPHATE SYNTHASE FAMILY MEMBER"/>
    <property type="match status" value="1"/>
</dbReference>
<name>A0A7S2ULW0_9STRA</name>
<dbReference type="Gene3D" id="3.40.1180.10">
    <property type="entry name" value="Decaprenyl diphosphate synthase-like"/>
    <property type="match status" value="1"/>
</dbReference>
<sequence>MLSEQGRSRSRSVKCWLLLTAWWGCHATAVDATAETGTGTGCFVGARIPPRERHLIRRRSDKIRSRVGGYATSERQQILKRVDSTVAPLFFETSNNKRVPSQQQQQQQQAAASNAPPSVSSTRLDLSEKEPPSVLTRGDKVPDGLRDNSLTQTEWGDVSVPRHVAFICDGNSRWATSRHLPTFMGHSRGADAMVDTVQHLKEFNVEVCTFFGFSTENWARPPQEVQNILKVMEMTARTFYQSALNERVQVKILGDLTDKRIPSSLREILEQLEQDTVQHSPTNSNCDTDSHGDGASPKGTVQNNEGRLTVCLAVNYGGRNDILNAAHKLACSMAEGNTIGGGPLKFNEQDGEKMLASFLCTASIPDPDLIIRTGGERRLSNFLLWNAAYAELYFDDVLWPDFDRLHLEKALRWYSSRSRRFGGREKGMNINN</sequence>
<protein>
    <recommendedName>
        <fullName evidence="6">Alkyl transferase</fullName>
    </recommendedName>
</protein>
<organism evidence="5">
    <name type="scientific">Attheya septentrionalis</name>
    <dbReference type="NCBI Taxonomy" id="420275"/>
    <lineage>
        <taxon>Eukaryota</taxon>
        <taxon>Sar</taxon>
        <taxon>Stramenopiles</taxon>
        <taxon>Ochrophyta</taxon>
        <taxon>Bacillariophyta</taxon>
        <taxon>Coscinodiscophyceae</taxon>
        <taxon>Chaetocerotophycidae</taxon>
        <taxon>Chaetocerotales</taxon>
        <taxon>Attheyaceae</taxon>
        <taxon>Attheya</taxon>
    </lineage>
</organism>
<evidence type="ECO:0000256" key="1">
    <source>
        <dbReference type="ARBA" id="ARBA00005432"/>
    </source>
</evidence>
<accession>A0A7S2ULW0</accession>
<feature type="compositionally biased region" description="Low complexity" evidence="3">
    <location>
        <begin position="102"/>
        <end position="112"/>
    </location>
</feature>
<gene>
    <name evidence="5" type="ORF">ASEP1449_LOCUS13317</name>
</gene>
<dbReference type="InterPro" id="IPR018520">
    <property type="entry name" value="UPP_synth-like_CS"/>
</dbReference>
<dbReference type="SUPFAM" id="SSF64005">
    <property type="entry name" value="Undecaprenyl diphosphate synthase"/>
    <property type="match status" value="1"/>
</dbReference>
<feature type="compositionally biased region" description="Polar residues" evidence="3">
    <location>
        <begin position="115"/>
        <end position="124"/>
    </location>
</feature>
<feature type="compositionally biased region" description="Polar residues" evidence="3">
    <location>
        <begin position="275"/>
        <end position="287"/>
    </location>
</feature>
<feature type="signal peptide" evidence="4">
    <location>
        <begin position="1"/>
        <end position="27"/>
    </location>
</feature>
<dbReference type="GO" id="GO:0005783">
    <property type="term" value="C:endoplasmic reticulum"/>
    <property type="evidence" value="ECO:0007669"/>
    <property type="project" value="TreeGrafter"/>
</dbReference>
<dbReference type="AlphaFoldDB" id="A0A7S2ULW0"/>
<reference evidence="5" key="1">
    <citation type="submission" date="2021-01" db="EMBL/GenBank/DDBJ databases">
        <authorList>
            <person name="Corre E."/>
            <person name="Pelletier E."/>
            <person name="Niang G."/>
            <person name="Scheremetjew M."/>
            <person name="Finn R."/>
            <person name="Kale V."/>
            <person name="Holt S."/>
            <person name="Cochrane G."/>
            <person name="Meng A."/>
            <person name="Brown T."/>
            <person name="Cohen L."/>
        </authorList>
    </citation>
    <scope>NUCLEOTIDE SEQUENCE</scope>
    <source>
        <strain evidence="5">CCMP2084</strain>
    </source>
</reference>
<dbReference type="CDD" id="cd00475">
    <property type="entry name" value="Cis_IPPS"/>
    <property type="match status" value="1"/>
</dbReference>
<dbReference type="InterPro" id="IPR036424">
    <property type="entry name" value="UPP_synth-like_sf"/>
</dbReference>
<feature type="region of interest" description="Disordered" evidence="3">
    <location>
        <begin position="93"/>
        <end position="152"/>
    </location>
</feature>
<dbReference type="HAMAP" id="MF_01139">
    <property type="entry name" value="ISPT"/>
    <property type="match status" value="1"/>
</dbReference>
<feature type="region of interest" description="Disordered" evidence="3">
    <location>
        <begin position="275"/>
        <end position="301"/>
    </location>
</feature>
<proteinExistence type="inferred from homology"/>